<dbReference type="Gene3D" id="3.20.20.60">
    <property type="entry name" value="Phosphoenolpyruvate-binding domains"/>
    <property type="match status" value="1"/>
</dbReference>
<dbReference type="Pfam" id="PF13714">
    <property type="entry name" value="PEP_mutase"/>
    <property type="match status" value="1"/>
</dbReference>
<dbReference type="Proteomes" id="UP001501319">
    <property type="component" value="Unassembled WGS sequence"/>
</dbReference>
<organism evidence="1 2">
    <name type="scientific">Kribbella alba</name>
    <dbReference type="NCBI Taxonomy" id="190197"/>
    <lineage>
        <taxon>Bacteria</taxon>
        <taxon>Bacillati</taxon>
        <taxon>Actinomycetota</taxon>
        <taxon>Actinomycetes</taxon>
        <taxon>Propionibacteriales</taxon>
        <taxon>Kribbellaceae</taxon>
        <taxon>Kribbella</taxon>
    </lineage>
</organism>
<dbReference type="InterPro" id="IPR015813">
    <property type="entry name" value="Pyrv/PenolPyrv_kinase-like_dom"/>
</dbReference>
<proteinExistence type="predicted"/>
<evidence type="ECO:0000313" key="1">
    <source>
        <dbReference type="EMBL" id="GAA1622746.1"/>
    </source>
</evidence>
<dbReference type="CDD" id="cd00377">
    <property type="entry name" value="ICL_PEPM"/>
    <property type="match status" value="1"/>
</dbReference>
<dbReference type="SUPFAM" id="SSF51621">
    <property type="entry name" value="Phosphoenolpyruvate/pyruvate domain"/>
    <property type="match status" value="1"/>
</dbReference>
<name>A0ABP4QTY8_9ACTN</name>
<sequence>MSPELMSAQPTRAESFRALHHGTTPLVLPNVWDPVSARVVAEAGYPAIATSSGAVARVIGYDDGQLTPPADMFTAIRRIADAVDLPVTADMEAGYGLPAKEFVERLLETGAVGCNLEDSVDGAMLDLERQADYLSEVRAAAGADLVINARIDNFLYGGAVEDAVTRGRAYRRAGADCVYPIFAPTALLATLADGIGGPLNAHARPNGPTPADLIARGATRISYGTSLHTFVTNALRELLPDLT</sequence>
<dbReference type="GO" id="GO:0016829">
    <property type="term" value="F:lyase activity"/>
    <property type="evidence" value="ECO:0007669"/>
    <property type="project" value="UniProtKB-KW"/>
</dbReference>
<keyword evidence="1" id="KW-0456">Lyase</keyword>
<protein>
    <submittedName>
        <fullName evidence="1">Isocitrate lyase/phosphoenolpyruvate mutase family protein</fullName>
    </submittedName>
</protein>
<gene>
    <name evidence="1" type="ORF">GCM10009744_07570</name>
</gene>
<dbReference type="EMBL" id="BAAANE010000002">
    <property type="protein sequence ID" value="GAA1622746.1"/>
    <property type="molecule type" value="Genomic_DNA"/>
</dbReference>
<accession>A0ABP4QTY8</accession>
<dbReference type="InterPro" id="IPR040442">
    <property type="entry name" value="Pyrv_kinase-like_dom_sf"/>
</dbReference>
<keyword evidence="2" id="KW-1185">Reference proteome</keyword>
<dbReference type="PANTHER" id="PTHR42905:SF16">
    <property type="entry name" value="CARBOXYPHOSPHONOENOLPYRUVATE PHOSPHONOMUTASE-LIKE PROTEIN (AFU_ORTHOLOGUE AFUA_5G07230)"/>
    <property type="match status" value="1"/>
</dbReference>
<comment type="caution">
    <text evidence="1">The sequence shown here is derived from an EMBL/GenBank/DDBJ whole genome shotgun (WGS) entry which is preliminary data.</text>
</comment>
<evidence type="ECO:0000313" key="2">
    <source>
        <dbReference type="Proteomes" id="UP001501319"/>
    </source>
</evidence>
<reference evidence="2" key="1">
    <citation type="journal article" date="2019" name="Int. J. Syst. Evol. Microbiol.">
        <title>The Global Catalogue of Microorganisms (GCM) 10K type strain sequencing project: providing services to taxonomists for standard genome sequencing and annotation.</title>
        <authorList>
            <consortium name="The Broad Institute Genomics Platform"/>
            <consortium name="The Broad Institute Genome Sequencing Center for Infectious Disease"/>
            <person name="Wu L."/>
            <person name="Ma J."/>
        </authorList>
    </citation>
    <scope>NUCLEOTIDE SEQUENCE [LARGE SCALE GENOMIC DNA]</scope>
    <source>
        <strain evidence="2">JCM 14306</strain>
    </source>
</reference>
<dbReference type="InterPro" id="IPR039556">
    <property type="entry name" value="ICL/PEPM"/>
</dbReference>
<dbReference type="PANTHER" id="PTHR42905">
    <property type="entry name" value="PHOSPHOENOLPYRUVATE CARBOXYLASE"/>
    <property type="match status" value="1"/>
</dbReference>